<keyword evidence="4" id="KW-1185">Reference proteome</keyword>
<protein>
    <submittedName>
        <fullName evidence="3">Nucleotidyltransferase family protein</fullName>
    </submittedName>
</protein>
<dbReference type="PANTHER" id="PTHR43777">
    <property type="entry name" value="MOLYBDENUM COFACTOR CYTIDYLYLTRANSFERASE"/>
    <property type="match status" value="1"/>
</dbReference>
<dbReference type="RefSeq" id="WP_047583745.1">
    <property type="nucleotide sequence ID" value="NZ_CP116669.1"/>
</dbReference>
<dbReference type="CDD" id="cd04182">
    <property type="entry name" value="GT_2_like_f"/>
    <property type="match status" value="1"/>
</dbReference>
<dbReference type="InterPro" id="IPR029044">
    <property type="entry name" value="Nucleotide-diphossugar_trans"/>
</dbReference>
<sequence length="197" mass="20634">MPAQPVICTALVLAAGRAQRFGSDKRLARLPSGHTLLATALARAFDHFADVHVVLRPGDDAQHLGIDPRAHIVRAEQAALGMGASLATGVTALLQTQAQAVAVLLADMPWIAPGSLQTLCRQASAAHIVLPQYQGQRGHPVIFGRAFWPALAQLQGDQGGRQVILDNPHACITVAVDDAGVVLDVDVPQALGLPMGH</sequence>
<gene>
    <name evidence="3" type="ORF">PMC74_10755</name>
</gene>
<evidence type="ECO:0000256" key="1">
    <source>
        <dbReference type="ARBA" id="ARBA00022842"/>
    </source>
</evidence>
<organism evidence="3 4">
    <name type="scientific">Pseudomonas capeferrum</name>
    <dbReference type="NCBI Taxonomy" id="1495066"/>
    <lineage>
        <taxon>Bacteria</taxon>
        <taxon>Pseudomonadati</taxon>
        <taxon>Pseudomonadota</taxon>
        <taxon>Gammaproteobacteria</taxon>
        <taxon>Pseudomonadales</taxon>
        <taxon>Pseudomonadaceae</taxon>
        <taxon>Pseudomonas</taxon>
    </lineage>
</organism>
<dbReference type="PANTHER" id="PTHR43777:SF1">
    <property type="entry name" value="MOLYBDENUM COFACTOR CYTIDYLYLTRANSFERASE"/>
    <property type="match status" value="1"/>
</dbReference>
<feature type="domain" description="MobA-like NTP transferase" evidence="2">
    <location>
        <begin position="10"/>
        <end position="165"/>
    </location>
</feature>
<reference evidence="3 4" key="1">
    <citation type="journal article" date="2020" name="Front. Microbiol.">
        <title>Toward Biorecycling: Isolation of a Soil Bacterium That Grows on a Polyurethane Oligomer and Monomer.</title>
        <authorList>
            <person name="Espinosa M.J.C."/>
            <person name="Blanco A.C."/>
            <person name="Schmidgall T."/>
            <person name="Atanasoff-Kardjalieff A.K."/>
            <person name="Kappelmeyer U."/>
            <person name="Tischler D."/>
            <person name="Pieper D.H."/>
            <person name="Heipieper H.J."/>
            <person name="Eberlein C."/>
        </authorList>
    </citation>
    <scope>NUCLEOTIDE SEQUENCE [LARGE SCALE GENOMIC DNA]</scope>
    <source>
        <strain evidence="3 4">TDA1</strain>
    </source>
</reference>
<proteinExistence type="predicted"/>
<dbReference type="EMBL" id="CP116669">
    <property type="protein sequence ID" value="WCI02327.1"/>
    <property type="molecule type" value="Genomic_DNA"/>
</dbReference>
<dbReference type="SUPFAM" id="SSF53448">
    <property type="entry name" value="Nucleotide-diphospho-sugar transferases"/>
    <property type="match status" value="1"/>
</dbReference>
<evidence type="ECO:0000259" key="2">
    <source>
        <dbReference type="Pfam" id="PF12804"/>
    </source>
</evidence>
<dbReference type="InterPro" id="IPR025877">
    <property type="entry name" value="MobA-like_NTP_Trfase"/>
</dbReference>
<dbReference type="Gene3D" id="3.90.550.10">
    <property type="entry name" value="Spore Coat Polysaccharide Biosynthesis Protein SpsA, Chain A"/>
    <property type="match status" value="1"/>
</dbReference>
<name>A0ABY7RF65_9PSED</name>
<accession>A0ABY7RF65</accession>
<keyword evidence="1" id="KW-0460">Magnesium</keyword>
<dbReference type="Proteomes" id="UP001214301">
    <property type="component" value="Chromosome"/>
</dbReference>
<evidence type="ECO:0000313" key="3">
    <source>
        <dbReference type="EMBL" id="WCI02327.1"/>
    </source>
</evidence>
<evidence type="ECO:0000313" key="4">
    <source>
        <dbReference type="Proteomes" id="UP001214301"/>
    </source>
</evidence>
<dbReference type="Pfam" id="PF12804">
    <property type="entry name" value="NTP_transf_3"/>
    <property type="match status" value="1"/>
</dbReference>